<accession>A0A6J4N841</accession>
<feature type="region of interest" description="Disordered" evidence="1">
    <location>
        <begin position="64"/>
        <end position="104"/>
    </location>
</feature>
<evidence type="ECO:0000313" key="2">
    <source>
        <dbReference type="EMBL" id="CAA9380403.1"/>
    </source>
</evidence>
<proteinExistence type="predicted"/>
<reference evidence="2" key="1">
    <citation type="submission" date="2020-02" db="EMBL/GenBank/DDBJ databases">
        <authorList>
            <person name="Meier V. D."/>
        </authorList>
    </citation>
    <scope>NUCLEOTIDE SEQUENCE</scope>
    <source>
        <strain evidence="2">AVDCRST_MAG60</strain>
    </source>
</reference>
<dbReference type="AlphaFoldDB" id="A0A6J4N841"/>
<feature type="region of interest" description="Disordered" evidence="1">
    <location>
        <begin position="14"/>
        <end position="47"/>
    </location>
</feature>
<gene>
    <name evidence="2" type="ORF">AVDCRST_MAG60-842</name>
</gene>
<feature type="compositionally biased region" description="Basic and acidic residues" evidence="1">
    <location>
        <begin position="14"/>
        <end position="27"/>
    </location>
</feature>
<dbReference type="EMBL" id="CADCUN010000091">
    <property type="protein sequence ID" value="CAA9380403.1"/>
    <property type="molecule type" value="Genomic_DNA"/>
</dbReference>
<name>A0A6J4N841_9ACTN</name>
<feature type="compositionally biased region" description="Basic residues" evidence="1">
    <location>
        <begin position="81"/>
        <end position="91"/>
    </location>
</feature>
<evidence type="ECO:0000256" key="1">
    <source>
        <dbReference type="SAM" id="MobiDB-lite"/>
    </source>
</evidence>
<sequence length="104" mass="11389">GLPLPCPCPRCRVVPDRHGGGARRVGDPPRLPRGHAGPQRRRPRAVGACHAVGERRCLPARAVGVRRQDARRPSAEPSPRRAQRLRGGRAGHRPECRLGARTRL</sequence>
<feature type="non-terminal residue" evidence="2">
    <location>
        <position position="1"/>
    </location>
</feature>
<protein>
    <submittedName>
        <fullName evidence="2">Uncharacterized protein</fullName>
    </submittedName>
</protein>
<organism evidence="2">
    <name type="scientific">uncultured Nocardioides sp</name>
    <dbReference type="NCBI Taxonomy" id="198441"/>
    <lineage>
        <taxon>Bacteria</taxon>
        <taxon>Bacillati</taxon>
        <taxon>Actinomycetota</taxon>
        <taxon>Actinomycetes</taxon>
        <taxon>Propionibacteriales</taxon>
        <taxon>Nocardioidaceae</taxon>
        <taxon>Nocardioides</taxon>
        <taxon>environmental samples</taxon>
    </lineage>
</organism>
<feature type="non-terminal residue" evidence="2">
    <location>
        <position position="104"/>
    </location>
</feature>